<evidence type="ECO:0000259" key="8">
    <source>
        <dbReference type="Pfam" id="PF02770"/>
    </source>
</evidence>
<evidence type="ECO:0000256" key="1">
    <source>
        <dbReference type="ARBA" id="ARBA00001974"/>
    </source>
</evidence>
<evidence type="ECO:0000313" key="10">
    <source>
        <dbReference type="EMBL" id="CQD18148.1"/>
    </source>
</evidence>
<dbReference type="FunFam" id="2.40.110.10:FF:000011">
    <property type="entry name" value="Acyl-CoA dehydrogenase FadE34"/>
    <property type="match status" value="1"/>
</dbReference>
<dbReference type="InterPro" id="IPR009100">
    <property type="entry name" value="AcylCoA_DH/oxidase_NM_dom_sf"/>
</dbReference>
<dbReference type="Pfam" id="PF02770">
    <property type="entry name" value="Acyl-CoA_dh_M"/>
    <property type="match status" value="1"/>
</dbReference>
<dbReference type="GO" id="GO:0005886">
    <property type="term" value="C:plasma membrane"/>
    <property type="evidence" value="ECO:0007669"/>
    <property type="project" value="TreeGrafter"/>
</dbReference>
<dbReference type="Pfam" id="PF02771">
    <property type="entry name" value="Acyl-CoA_dh_N"/>
    <property type="match status" value="1"/>
</dbReference>
<keyword evidence="4 6" id="KW-0274">FAD</keyword>
<evidence type="ECO:0000256" key="6">
    <source>
        <dbReference type="RuleBase" id="RU362125"/>
    </source>
</evidence>
<dbReference type="Gene3D" id="2.40.110.10">
    <property type="entry name" value="Butyryl-CoA Dehydrogenase, subunit A, domain 2"/>
    <property type="match status" value="1"/>
</dbReference>
<dbReference type="GO" id="GO:0050660">
    <property type="term" value="F:flavin adenine dinucleotide binding"/>
    <property type="evidence" value="ECO:0007669"/>
    <property type="project" value="InterPro"/>
</dbReference>
<protein>
    <submittedName>
        <fullName evidence="10">Acyl-CoA dehydrogenase</fullName>
    </submittedName>
</protein>
<evidence type="ECO:0000256" key="2">
    <source>
        <dbReference type="ARBA" id="ARBA00009347"/>
    </source>
</evidence>
<dbReference type="InterPro" id="IPR037069">
    <property type="entry name" value="AcylCoA_DH/ox_N_sf"/>
</dbReference>
<evidence type="ECO:0000256" key="4">
    <source>
        <dbReference type="ARBA" id="ARBA00022827"/>
    </source>
</evidence>
<evidence type="ECO:0000256" key="5">
    <source>
        <dbReference type="ARBA" id="ARBA00023002"/>
    </source>
</evidence>
<dbReference type="SUPFAM" id="SSF47203">
    <property type="entry name" value="Acyl-CoA dehydrogenase C-terminal domain-like"/>
    <property type="match status" value="1"/>
</dbReference>
<dbReference type="GO" id="GO:0016627">
    <property type="term" value="F:oxidoreductase activity, acting on the CH-CH group of donors"/>
    <property type="evidence" value="ECO:0007669"/>
    <property type="project" value="InterPro"/>
</dbReference>
<dbReference type="InterPro" id="IPR006091">
    <property type="entry name" value="Acyl-CoA_Oxase/DH_mid-dom"/>
</dbReference>
<feature type="domain" description="Acyl-CoA dehydrogenase/oxidase C-terminal" evidence="7">
    <location>
        <begin position="234"/>
        <end position="389"/>
    </location>
</feature>
<proteinExistence type="inferred from homology"/>
<reference evidence="11" key="1">
    <citation type="submission" date="2015-03" db="EMBL/GenBank/DDBJ databases">
        <authorList>
            <person name="Urmite Genomes"/>
        </authorList>
    </citation>
    <scope>NUCLEOTIDE SEQUENCE [LARGE SCALE GENOMIC DNA]</scope>
    <source>
        <strain evidence="11">CSUR P1344</strain>
    </source>
</reference>
<accession>A0A0U1DLX2</accession>
<organism evidence="10 11">
    <name type="scientific">Mycobacterium europaeum</name>
    <dbReference type="NCBI Taxonomy" id="761804"/>
    <lineage>
        <taxon>Bacteria</taxon>
        <taxon>Bacillati</taxon>
        <taxon>Actinomycetota</taxon>
        <taxon>Actinomycetes</taxon>
        <taxon>Mycobacteriales</taxon>
        <taxon>Mycobacteriaceae</taxon>
        <taxon>Mycobacterium</taxon>
        <taxon>Mycobacterium simiae complex</taxon>
    </lineage>
</organism>
<comment type="similarity">
    <text evidence="2 6">Belongs to the acyl-CoA dehydrogenase family.</text>
</comment>
<feature type="domain" description="Acyl-CoA oxidase/dehydrogenase middle" evidence="8">
    <location>
        <begin position="128"/>
        <end position="220"/>
    </location>
</feature>
<feature type="domain" description="Acyl-CoA dehydrogenase/oxidase N-terminal" evidence="9">
    <location>
        <begin position="7"/>
        <end position="124"/>
    </location>
</feature>
<keyword evidence="5 6" id="KW-0560">Oxidoreductase</keyword>
<dbReference type="RefSeq" id="WP_090422493.1">
    <property type="nucleotide sequence ID" value="NZ_CTEC01000002.1"/>
</dbReference>
<dbReference type="InterPro" id="IPR013786">
    <property type="entry name" value="AcylCoA_DH/ox_N"/>
</dbReference>
<evidence type="ECO:0000313" key="11">
    <source>
        <dbReference type="Proteomes" id="UP000199601"/>
    </source>
</evidence>
<dbReference type="EMBL" id="CTEC01000002">
    <property type="protein sequence ID" value="CQD18148.1"/>
    <property type="molecule type" value="Genomic_DNA"/>
</dbReference>
<dbReference type="InterPro" id="IPR036250">
    <property type="entry name" value="AcylCo_DH-like_C"/>
</dbReference>
<dbReference type="Proteomes" id="UP000199601">
    <property type="component" value="Unassembled WGS sequence"/>
</dbReference>
<keyword evidence="11" id="KW-1185">Reference proteome</keyword>
<evidence type="ECO:0000256" key="3">
    <source>
        <dbReference type="ARBA" id="ARBA00022630"/>
    </source>
</evidence>
<evidence type="ECO:0000259" key="7">
    <source>
        <dbReference type="Pfam" id="PF00441"/>
    </source>
</evidence>
<dbReference type="PANTHER" id="PTHR43292:SF4">
    <property type="entry name" value="ACYL-COA DEHYDROGENASE FADE34"/>
    <property type="match status" value="1"/>
</dbReference>
<dbReference type="AlphaFoldDB" id="A0A0U1DLX2"/>
<dbReference type="SUPFAM" id="SSF56645">
    <property type="entry name" value="Acyl-CoA dehydrogenase NM domain-like"/>
    <property type="match status" value="1"/>
</dbReference>
<dbReference type="PANTHER" id="PTHR43292">
    <property type="entry name" value="ACYL-COA DEHYDROGENASE"/>
    <property type="match status" value="1"/>
</dbReference>
<dbReference type="InterPro" id="IPR009075">
    <property type="entry name" value="AcylCo_DH/oxidase_C"/>
</dbReference>
<keyword evidence="3 6" id="KW-0285">Flavoprotein</keyword>
<dbReference type="Gene3D" id="1.20.140.10">
    <property type="entry name" value="Butyryl-CoA Dehydrogenase, subunit A, domain 3"/>
    <property type="match status" value="1"/>
</dbReference>
<comment type="cofactor">
    <cofactor evidence="1 6">
        <name>FAD</name>
        <dbReference type="ChEBI" id="CHEBI:57692"/>
    </cofactor>
</comment>
<gene>
    <name evidence="10" type="ORF">BN000_04080</name>
</gene>
<dbReference type="Pfam" id="PF00441">
    <property type="entry name" value="Acyl-CoA_dh_1"/>
    <property type="match status" value="1"/>
</dbReference>
<dbReference type="Gene3D" id="1.10.540.10">
    <property type="entry name" value="Acyl-CoA dehydrogenase/oxidase, N-terminal domain"/>
    <property type="match status" value="1"/>
</dbReference>
<dbReference type="InterPro" id="IPR052161">
    <property type="entry name" value="Mycobact_Acyl-CoA_DH"/>
</dbReference>
<name>A0A0U1DLX2_9MYCO</name>
<dbReference type="InterPro" id="IPR046373">
    <property type="entry name" value="Acyl-CoA_Oxase/DH_mid-dom_sf"/>
</dbReference>
<evidence type="ECO:0000259" key="9">
    <source>
        <dbReference type="Pfam" id="PF02771"/>
    </source>
</evidence>
<sequence>MKMGHDPEIDQFRAEVRSFLEKHRPAVRTMGRAGTRAPEAEDIPALRSWTARLFEAGYVGADWPAEWGGAGTRDALRATVVGEEMARARVPTPIGAGLLAAAALIHCGRRDQQQRYLPRIRAGEDIWCQLFSEPSAGSDLASLSTRARRDGDDFVVDGQKVWTTNGQHAQLGYLLARTNPDAPKHAGITAFILDMTSPGVDVRPLREITGTSDFNEVFLDGVRIPADNVLGEVDQGWKVATTSLVEERSSVGTAGIVMLRAVRDAVTMARSLRRGSGAALDNDAVRQDIGRLYAAARVNVRLGQYNLSRALSGEADPGDAPLAKVLYSESNLALTEFGLGLQGTDALLTEDDPEAIAGGWWQDAFLYSRALTIAGGANEVLRNMIAERSLGLPREPRGS</sequence>